<name>A0ABT5SWR1_9PSEU</name>
<evidence type="ECO:0000313" key="3">
    <source>
        <dbReference type="EMBL" id="MDD7966905.1"/>
    </source>
</evidence>
<feature type="compositionally biased region" description="Low complexity" evidence="1">
    <location>
        <begin position="74"/>
        <end position="84"/>
    </location>
</feature>
<feature type="compositionally biased region" description="Basic and acidic residues" evidence="1">
    <location>
        <begin position="1"/>
        <end position="13"/>
    </location>
</feature>
<feature type="compositionally biased region" description="Basic and acidic residues" evidence="1">
    <location>
        <begin position="191"/>
        <end position="200"/>
    </location>
</feature>
<dbReference type="EMBL" id="JAQZAO010000006">
    <property type="protein sequence ID" value="MDD7966905.1"/>
    <property type="molecule type" value="Genomic_DNA"/>
</dbReference>
<evidence type="ECO:0000256" key="2">
    <source>
        <dbReference type="SAM" id="Phobius"/>
    </source>
</evidence>
<dbReference type="InterPro" id="IPR007060">
    <property type="entry name" value="FtsL/DivIC"/>
</dbReference>
<dbReference type="Pfam" id="PF04977">
    <property type="entry name" value="DivIC"/>
    <property type="match status" value="1"/>
</dbReference>
<accession>A0ABT5SWR1</accession>
<organism evidence="3 4">
    <name type="scientific">Actinomycetospora lemnae</name>
    <dbReference type="NCBI Taxonomy" id="3019891"/>
    <lineage>
        <taxon>Bacteria</taxon>
        <taxon>Bacillati</taxon>
        <taxon>Actinomycetota</taxon>
        <taxon>Actinomycetes</taxon>
        <taxon>Pseudonocardiales</taxon>
        <taxon>Pseudonocardiaceae</taxon>
        <taxon>Actinomycetospora</taxon>
    </lineage>
</organism>
<gene>
    <name evidence="3" type="ORF">PGB27_16330</name>
</gene>
<keyword evidence="2" id="KW-1133">Transmembrane helix</keyword>
<dbReference type="RefSeq" id="WP_274201431.1">
    <property type="nucleotide sequence ID" value="NZ_JAQZAO010000006.1"/>
</dbReference>
<proteinExistence type="predicted"/>
<sequence>MAGPERTPDDGSADRGSAGRSGARGRGRRGGRTGASSGTRGSAGRSGGARGRTRARQGPRRDPQRVVRRRHPLRVPSGPAAAAARARRAAQATGGALGLSTARRAAVLAVVVCALALTVAVPLRNYVTQRHEIAAVTAEQERLAGDVRRLTDERAALRDPAHIEALARERLGYARPGEVPYRVQLPGDATAPRDPRDTDPRAGLPPAEAELPWYARVARSTLGTAP</sequence>
<evidence type="ECO:0000313" key="4">
    <source>
        <dbReference type="Proteomes" id="UP001300763"/>
    </source>
</evidence>
<dbReference type="Proteomes" id="UP001300763">
    <property type="component" value="Unassembled WGS sequence"/>
</dbReference>
<evidence type="ECO:0000256" key="1">
    <source>
        <dbReference type="SAM" id="MobiDB-lite"/>
    </source>
</evidence>
<keyword evidence="2" id="KW-0812">Transmembrane</keyword>
<feature type="compositionally biased region" description="Low complexity" evidence="1">
    <location>
        <begin position="34"/>
        <end position="43"/>
    </location>
</feature>
<keyword evidence="4" id="KW-1185">Reference proteome</keyword>
<protein>
    <submittedName>
        <fullName evidence="3">Septum formation initiator family protein</fullName>
    </submittedName>
</protein>
<feature type="region of interest" description="Disordered" evidence="1">
    <location>
        <begin position="182"/>
        <end position="210"/>
    </location>
</feature>
<reference evidence="3 4" key="1">
    <citation type="submission" date="2023-02" db="EMBL/GenBank/DDBJ databases">
        <title>Genome sequencing required for Actinomycetospora new species description.</title>
        <authorList>
            <person name="Saimee Y."/>
            <person name="Duangmal K."/>
        </authorList>
    </citation>
    <scope>NUCLEOTIDE SEQUENCE [LARGE SCALE GENOMIC DNA]</scope>
    <source>
        <strain evidence="3 4">DW7H6</strain>
    </source>
</reference>
<comment type="caution">
    <text evidence="3">The sequence shown here is derived from an EMBL/GenBank/DDBJ whole genome shotgun (WGS) entry which is preliminary data.</text>
</comment>
<feature type="region of interest" description="Disordered" evidence="1">
    <location>
        <begin position="1"/>
        <end position="84"/>
    </location>
</feature>
<keyword evidence="2" id="KW-0472">Membrane</keyword>
<feature type="transmembrane region" description="Helical" evidence="2">
    <location>
        <begin position="105"/>
        <end position="123"/>
    </location>
</feature>